<dbReference type="PANTHER" id="PTHR47946">
    <property type="entry name" value="CYTOCHROME P450 78A7-RELATED"/>
    <property type="match status" value="1"/>
</dbReference>
<comment type="similarity">
    <text evidence="2">Belongs to the cytochrome P450 family.</text>
</comment>
<keyword evidence="5" id="KW-0560">Oxidoreductase</keyword>
<feature type="compositionally biased region" description="Basic residues" evidence="8">
    <location>
        <begin position="168"/>
        <end position="190"/>
    </location>
</feature>
<evidence type="ECO:0000256" key="8">
    <source>
        <dbReference type="SAM" id="MobiDB-lite"/>
    </source>
</evidence>
<dbReference type="AlphaFoldDB" id="A0A1D6KVT3"/>
<feature type="transmembrane region" description="Helical" evidence="9">
    <location>
        <begin position="35"/>
        <end position="53"/>
    </location>
</feature>
<reference evidence="10" key="1">
    <citation type="submission" date="2015-12" db="EMBL/GenBank/DDBJ databases">
        <title>Update maize B73 reference genome by single molecule sequencing technologies.</title>
        <authorList>
            <consortium name="Maize Genome Sequencing Project"/>
            <person name="Ware D."/>
        </authorList>
    </citation>
    <scope>NUCLEOTIDE SEQUENCE [LARGE SCALE GENOMIC DNA]</scope>
    <source>
        <tissue evidence="10">Seedling</tissue>
    </source>
</reference>
<comment type="cofactor">
    <cofactor evidence="1">
        <name>heme</name>
        <dbReference type="ChEBI" id="CHEBI:30413"/>
    </cofactor>
</comment>
<keyword evidence="9" id="KW-1133">Transmembrane helix</keyword>
<evidence type="ECO:0000256" key="3">
    <source>
        <dbReference type="ARBA" id="ARBA00022617"/>
    </source>
</evidence>
<protein>
    <submittedName>
        <fullName evidence="10">Cytochrome P450 CYP78A1</fullName>
    </submittedName>
</protein>
<dbReference type="PaxDb" id="4577-GRMZM2G054603_P01"/>
<organism evidence="10">
    <name type="scientific">Zea mays</name>
    <name type="common">Maize</name>
    <dbReference type="NCBI Taxonomy" id="4577"/>
    <lineage>
        <taxon>Eukaryota</taxon>
        <taxon>Viridiplantae</taxon>
        <taxon>Streptophyta</taxon>
        <taxon>Embryophyta</taxon>
        <taxon>Tracheophyta</taxon>
        <taxon>Spermatophyta</taxon>
        <taxon>Magnoliopsida</taxon>
        <taxon>Liliopsida</taxon>
        <taxon>Poales</taxon>
        <taxon>Poaceae</taxon>
        <taxon>PACMAD clade</taxon>
        <taxon>Panicoideae</taxon>
        <taxon>Andropogonodae</taxon>
        <taxon>Andropogoneae</taxon>
        <taxon>Tripsacinae</taxon>
        <taxon>Zea</taxon>
    </lineage>
</organism>
<name>A0A1D6KVT3_MAIZE</name>
<dbReference type="GO" id="GO:0005506">
    <property type="term" value="F:iron ion binding"/>
    <property type="evidence" value="ECO:0007669"/>
    <property type="project" value="InterPro"/>
</dbReference>
<evidence type="ECO:0000256" key="7">
    <source>
        <dbReference type="ARBA" id="ARBA00023033"/>
    </source>
</evidence>
<dbReference type="EMBL" id="CM007647">
    <property type="protein sequence ID" value="ONM06610.1"/>
    <property type="molecule type" value="Genomic_DNA"/>
</dbReference>
<dbReference type="ExpressionAtlas" id="A0A1D6KVT3">
    <property type="expression patterns" value="differential"/>
</dbReference>
<evidence type="ECO:0000256" key="6">
    <source>
        <dbReference type="ARBA" id="ARBA00023004"/>
    </source>
</evidence>
<evidence type="ECO:0000256" key="5">
    <source>
        <dbReference type="ARBA" id="ARBA00023002"/>
    </source>
</evidence>
<evidence type="ECO:0000256" key="2">
    <source>
        <dbReference type="ARBA" id="ARBA00010617"/>
    </source>
</evidence>
<dbReference type="eggNOG" id="KOG0156">
    <property type="taxonomic scope" value="Eukaryota"/>
</dbReference>
<dbReference type="GO" id="GO:0016705">
    <property type="term" value="F:oxidoreductase activity, acting on paired donors, with incorporation or reduction of molecular oxygen"/>
    <property type="evidence" value="ECO:0007669"/>
    <property type="project" value="InterPro"/>
</dbReference>
<evidence type="ECO:0000256" key="1">
    <source>
        <dbReference type="ARBA" id="ARBA00001971"/>
    </source>
</evidence>
<keyword evidence="7" id="KW-0503">Monooxygenase</keyword>
<accession>A0A1D6KVT3</accession>
<keyword evidence="6" id="KW-0408">Iron</keyword>
<proteinExistence type="inferred from homology"/>
<dbReference type="InterPro" id="IPR051996">
    <property type="entry name" value="Cytochrome_P450_78A"/>
</dbReference>
<sequence>MAMASAACSCTDGTWWVYALPALLGSDTLCAHPALLAGLIFLATVSVALLAWATSPGGPAWTNGRGRLGVTPIVGPRGLPVFGSIFALSRGLPHRALAEMARAAGPRAKELMAFSVGDTPAVVSSCPATAREVLAHPSFADRPVKRSARELMFARAIGFAPNGEYWRRRRRRGRPRRRPPPGPVRRRASRLPRQEPGPHHRGPLGCPPRARLPVGPA</sequence>
<keyword evidence="3" id="KW-0349">Heme</keyword>
<dbReference type="GO" id="GO:0020037">
    <property type="term" value="F:heme binding"/>
    <property type="evidence" value="ECO:0007669"/>
    <property type="project" value="InterPro"/>
</dbReference>
<evidence type="ECO:0000313" key="10">
    <source>
        <dbReference type="EMBL" id="ONM06610.1"/>
    </source>
</evidence>
<dbReference type="SUPFAM" id="SSF48264">
    <property type="entry name" value="Cytochrome P450"/>
    <property type="match status" value="1"/>
</dbReference>
<feature type="region of interest" description="Disordered" evidence="8">
    <location>
        <begin position="168"/>
        <end position="217"/>
    </location>
</feature>
<keyword evidence="9" id="KW-0472">Membrane</keyword>
<dbReference type="PANTHER" id="PTHR47946:SF6">
    <property type="entry name" value="CYTOCHROME P450 78A7"/>
    <property type="match status" value="1"/>
</dbReference>
<dbReference type="InterPro" id="IPR036396">
    <property type="entry name" value="Cyt_P450_sf"/>
</dbReference>
<keyword evidence="9" id="KW-0812">Transmembrane</keyword>
<dbReference type="Gene3D" id="1.10.630.10">
    <property type="entry name" value="Cytochrome P450"/>
    <property type="match status" value="1"/>
</dbReference>
<dbReference type="GO" id="GO:0004497">
    <property type="term" value="F:monooxygenase activity"/>
    <property type="evidence" value="ECO:0007669"/>
    <property type="project" value="UniProtKB-KW"/>
</dbReference>
<evidence type="ECO:0000256" key="4">
    <source>
        <dbReference type="ARBA" id="ARBA00022723"/>
    </source>
</evidence>
<evidence type="ECO:0000256" key="9">
    <source>
        <dbReference type="SAM" id="Phobius"/>
    </source>
</evidence>
<keyword evidence="4" id="KW-0479">Metal-binding</keyword>
<gene>
    <name evidence="10" type="ORF">ZEAMMB73_Zm00001d033020</name>
</gene>